<dbReference type="GO" id="GO:0003676">
    <property type="term" value="F:nucleic acid binding"/>
    <property type="evidence" value="ECO:0007669"/>
    <property type="project" value="InterPro"/>
</dbReference>
<evidence type="ECO:0000256" key="2">
    <source>
        <dbReference type="ARBA" id="ARBA00022552"/>
    </source>
</evidence>
<dbReference type="PROSITE" id="PS00092">
    <property type="entry name" value="N6_MTASE"/>
    <property type="match status" value="1"/>
</dbReference>
<reference evidence="8" key="1">
    <citation type="submission" date="2015-06" db="EMBL/GenBank/DDBJ databases">
        <title>Complete genome sequence and metabolic analysis of phthalate degradation pathway in Gordonia sp. QH-11.</title>
        <authorList>
            <person name="Jin D."/>
            <person name="Kong X."/>
            <person name="Bai Z."/>
        </authorList>
    </citation>
    <scope>NUCLEOTIDE SEQUENCE [LARGE SCALE GENOMIC DNA]</scope>
    <source>
        <strain evidence="8">QH-11</strain>
    </source>
</reference>
<dbReference type="PATRIC" id="fig|1136941.3.peg.3601"/>
<protein>
    <submittedName>
        <fullName evidence="7">SAM-dependent methyltransferase</fullName>
    </submittedName>
</protein>
<dbReference type="OrthoDB" id="29650at2"/>
<evidence type="ECO:0000256" key="1">
    <source>
        <dbReference type="ARBA" id="ARBA00022490"/>
    </source>
</evidence>
<dbReference type="GO" id="GO:0006364">
    <property type="term" value="P:rRNA processing"/>
    <property type="evidence" value="ECO:0007669"/>
    <property type="project" value="UniProtKB-KW"/>
</dbReference>
<dbReference type="AlphaFoldDB" id="A0A0N9NE62"/>
<feature type="domain" description="RlmG N-terminal" evidence="6">
    <location>
        <begin position="29"/>
        <end position="196"/>
    </location>
</feature>
<dbReference type="Pfam" id="PF05175">
    <property type="entry name" value="MTS"/>
    <property type="match status" value="1"/>
</dbReference>
<dbReference type="InterPro" id="IPR002052">
    <property type="entry name" value="DNA_methylase_N6_adenine_CS"/>
</dbReference>
<dbReference type="GO" id="GO:0008757">
    <property type="term" value="F:S-adenosylmethionine-dependent methyltransferase activity"/>
    <property type="evidence" value="ECO:0007669"/>
    <property type="project" value="InterPro"/>
</dbReference>
<dbReference type="GO" id="GO:0032259">
    <property type="term" value="P:methylation"/>
    <property type="evidence" value="ECO:0007669"/>
    <property type="project" value="UniProtKB-KW"/>
</dbReference>
<feature type="domain" description="Methyltransferase small" evidence="5">
    <location>
        <begin position="220"/>
        <end position="390"/>
    </location>
</feature>
<evidence type="ECO:0000259" key="5">
    <source>
        <dbReference type="Pfam" id="PF05175"/>
    </source>
</evidence>
<name>A0A0N9NE62_9ACTN</name>
<dbReference type="Pfam" id="PF26049">
    <property type="entry name" value="RLMG_N"/>
    <property type="match status" value="1"/>
</dbReference>
<organism evidence="7 8">
    <name type="scientific">Gordonia phthalatica</name>
    <dbReference type="NCBI Taxonomy" id="1136941"/>
    <lineage>
        <taxon>Bacteria</taxon>
        <taxon>Bacillati</taxon>
        <taxon>Actinomycetota</taxon>
        <taxon>Actinomycetes</taxon>
        <taxon>Mycobacteriales</taxon>
        <taxon>Gordoniaceae</taxon>
        <taxon>Gordonia</taxon>
    </lineage>
</organism>
<dbReference type="PANTHER" id="PTHR47816:SF5">
    <property type="entry name" value="RIBOSOMAL RNA LARGE SUBUNIT METHYLTRANSFERASE G"/>
    <property type="match status" value="1"/>
</dbReference>
<keyword evidence="1" id="KW-0963">Cytoplasm</keyword>
<sequence>MRRRYRREATIPESLSLTGNLANVDFSLLRRDPDVDGADLAASDAADRLILDEAASLLAESAPGTVAVIDDAYGALATGAAASGAVGVRSHQDVITGQRALQRNADRFGVSVESLPFDAAAVAGARVVLLRLPRSLDRLAEVAALIAAHADPEVVVVAGGRIKHMSVAMNDVLGEVFDRVDVSHARQKSRVLFARRPRADVAAQQLAAWPKTQRHDDVQLTVSANGGVFAGTRIDVGTRFLLSVLDDALPDATTAVDLACGSGVVAARLALSRPEITVLATDRSAAAATSARATADENGVADRVTVVQADGLEAVDDASQELVVLNPPFHSDAALSTGIARHLFADAARALAPGGELWCVWNSHLRYRPTLEKVVGPTRQVARNAKFTVTASVHR</sequence>
<keyword evidence="3 7" id="KW-0489">Methyltransferase</keyword>
<dbReference type="InterPro" id="IPR029063">
    <property type="entry name" value="SAM-dependent_MTases_sf"/>
</dbReference>
<keyword evidence="8" id="KW-1185">Reference proteome</keyword>
<dbReference type="CDD" id="cd02440">
    <property type="entry name" value="AdoMet_MTases"/>
    <property type="match status" value="1"/>
</dbReference>
<dbReference type="KEGG" id="goq:ACH46_17620"/>
<dbReference type="Gene3D" id="3.40.50.150">
    <property type="entry name" value="Vaccinia Virus protein VP39"/>
    <property type="match status" value="2"/>
</dbReference>
<dbReference type="InterPro" id="IPR007848">
    <property type="entry name" value="Small_mtfrase_dom"/>
</dbReference>
<dbReference type="PANTHER" id="PTHR47816">
    <property type="entry name" value="RIBOSOMAL RNA SMALL SUBUNIT METHYLTRANSFERASE C"/>
    <property type="match status" value="1"/>
</dbReference>
<evidence type="ECO:0000313" key="7">
    <source>
        <dbReference type="EMBL" id="ALG85979.1"/>
    </source>
</evidence>
<dbReference type="InterPro" id="IPR046977">
    <property type="entry name" value="RsmC/RlmG"/>
</dbReference>
<dbReference type="STRING" id="1136941.ACH46_17620"/>
<dbReference type="Proteomes" id="UP000063789">
    <property type="component" value="Chromosome"/>
</dbReference>
<keyword evidence="2" id="KW-0698">rRNA processing</keyword>
<evidence type="ECO:0000256" key="3">
    <source>
        <dbReference type="ARBA" id="ARBA00022603"/>
    </source>
</evidence>
<reference evidence="7 8" key="2">
    <citation type="journal article" date="2017" name="Int. J. Syst. Evol. Microbiol.">
        <title>Gordonia phthalatica sp. nov., a di-n-butyl phthalate-degrading bacterium isolated from activated sludge.</title>
        <authorList>
            <person name="Jin D."/>
            <person name="Kong X."/>
            <person name="Jia M."/>
            <person name="Yu X."/>
            <person name="Wang X."/>
            <person name="Zhuang X."/>
            <person name="Deng Y."/>
            <person name="Bai Z."/>
        </authorList>
    </citation>
    <scope>NUCLEOTIDE SEQUENCE [LARGE SCALE GENOMIC DNA]</scope>
    <source>
        <strain evidence="7 8">QH-11</strain>
    </source>
</reference>
<gene>
    <name evidence="7" type="ORF">ACH46_17620</name>
</gene>
<dbReference type="SUPFAM" id="SSF53335">
    <property type="entry name" value="S-adenosyl-L-methionine-dependent methyltransferases"/>
    <property type="match status" value="1"/>
</dbReference>
<accession>A0A0N9NE62</accession>
<dbReference type="InterPro" id="IPR058679">
    <property type="entry name" value="RlmG_N"/>
</dbReference>
<proteinExistence type="predicted"/>
<evidence type="ECO:0000313" key="8">
    <source>
        <dbReference type="Proteomes" id="UP000063789"/>
    </source>
</evidence>
<keyword evidence="4 7" id="KW-0808">Transferase</keyword>
<evidence type="ECO:0000259" key="6">
    <source>
        <dbReference type="Pfam" id="PF26049"/>
    </source>
</evidence>
<dbReference type="GO" id="GO:0008170">
    <property type="term" value="F:N-methyltransferase activity"/>
    <property type="evidence" value="ECO:0007669"/>
    <property type="project" value="UniProtKB-ARBA"/>
</dbReference>
<evidence type="ECO:0000256" key="4">
    <source>
        <dbReference type="ARBA" id="ARBA00022679"/>
    </source>
</evidence>
<dbReference type="EMBL" id="CP011853">
    <property type="protein sequence ID" value="ALG85979.1"/>
    <property type="molecule type" value="Genomic_DNA"/>
</dbReference>